<keyword evidence="3" id="KW-1185">Reference proteome</keyword>
<feature type="compositionally biased region" description="Basic and acidic residues" evidence="1">
    <location>
        <begin position="85"/>
        <end position="96"/>
    </location>
</feature>
<name>W1NXZ7_AMBTC</name>
<feature type="compositionally biased region" description="Basic and acidic residues" evidence="1">
    <location>
        <begin position="54"/>
        <end position="76"/>
    </location>
</feature>
<protein>
    <submittedName>
        <fullName evidence="2">Uncharacterized protein</fullName>
    </submittedName>
</protein>
<gene>
    <name evidence="2" type="ORF">AMTR_s00083p00040600</name>
</gene>
<sequence length="129" mass="14661">MSTCVKLSAHDTKHMLEHWDNTKFTWLKIFLAGDGREIRNIVELYVLESTSSDIKGKPDEQPNIKEHEDFVARESSKTTTAANYTEKEGTRTKENESTESTPGLETILEREGGTSNQPDIHQAQKPRSR</sequence>
<dbReference type="HOGENOM" id="CLU_1951691_0_0_1"/>
<feature type="region of interest" description="Disordered" evidence="1">
    <location>
        <begin position="51"/>
        <end position="129"/>
    </location>
</feature>
<dbReference type="Gramene" id="ERN02507">
    <property type="protein sequence ID" value="ERN02507"/>
    <property type="gene ID" value="AMTR_s00083p00040600"/>
</dbReference>
<reference evidence="3" key="1">
    <citation type="journal article" date="2013" name="Science">
        <title>The Amborella genome and the evolution of flowering plants.</title>
        <authorList>
            <consortium name="Amborella Genome Project"/>
        </authorList>
    </citation>
    <scope>NUCLEOTIDE SEQUENCE [LARGE SCALE GENOMIC DNA]</scope>
</reference>
<dbReference type="AlphaFoldDB" id="W1NXZ7"/>
<accession>W1NXZ7</accession>
<proteinExistence type="predicted"/>
<evidence type="ECO:0000313" key="3">
    <source>
        <dbReference type="Proteomes" id="UP000017836"/>
    </source>
</evidence>
<evidence type="ECO:0000313" key="2">
    <source>
        <dbReference type="EMBL" id="ERN02507.1"/>
    </source>
</evidence>
<organism evidence="2 3">
    <name type="scientific">Amborella trichopoda</name>
    <dbReference type="NCBI Taxonomy" id="13333"/>
    <lineage>
        <taxon>Eukaryota</taxon>
        <taxon>Viridiplantae</taxon>
        <taxon>Streptophyta</taxon>
        <taxon>Embryophyta</taxon>
        <taxon>Tracheophyta</taxon>
        <taxon>Spermatophyta</taxon>
        <taxon>Magnoliopsida</taxon>
        <taxon>Amborellales</taxon>
        <taxon>Amborellaceae</taxon>
        <taxon>Amborella</taxon>
    </lineage>
</organism>
<dbReference type="Proteomes" id="UP000017836">
    <property type="component" value="Unassembled WGS sequence"/>
</dbReference>
<dbReference type="EMBL" id="KI394526">
    <property type="protein sequence ID" value="ERN02507.1"/>
    <property type="molecule type" value="Genomic_DNA"/>
</dbReference>
<evidence type="ECO:0000256" key="1">
    <source>
        <dbReference type="SAM" id="MobiDB-lite"/>
    </source>
</evidence>